<dbReference type="SUPFAM" id="SSF57863">
    <property type="entry name" value="ArfGap/RecO-like zinc finger"/>
    <property type="match status" value="1"/>
</dbReference>
<organism evidence="8 9">
    <name type="scientific">Camelina sativa</name>
    <name type="common">False flax</name>
    <name type="synonym">Myagrum sativum</name>
    <dbReference type="NCBI Taxonomy" id="90675"/>
    <lineage>
        <taxon>Eukaryota</taxon>
        <taxon>Viridiplantae</taxon>
        <taxon>Streptophyta</taxon>
        <taxon>Embryophyta</taxon>
        <taxon>Tracheophyta</taxon>
        <taxon>Spermatophyta</taxon>
        <taxon>Magnoliopsida</taxon>
        <taxon>eudicotyledons</taxon>
        <taxon>Gunneridae</taxon>
        <taxon>Pentapetalae</taxon>
        <taxon>rosids</taxon>
        <taxon>malvids</taxon>
        <taxon>Brassicales</taxon>
        <taxon>Brassicaceae</taxon>
        <taxon>Camelineae</taxon>
        <taxon>Camelina</taxon>
    </lineage>
</organism>
<dbReference type="PRINTS" id="PR00405">
    <property type="entry name" value="REVINTRACTNG"/>
</dbReference>
<reference evidence="9" key="2">
    <citation type="submission" date="2025-08" db="UniProtKB">
        <authorList>
            <consortium name="RefSeq"/>
        </authorList>
    </citation>
    <scope>IDENTIFICATION</scope>
    <source>
        <tissue evidence="9">Leaf</tissue>
    </source>
</reference>
<evidence type="ECO:0000256" key="3">
    <source>
        <dbReference type="ARBA" id="ARBA00022771"/>
    </source>
</evidence>
<dbReference type="InterPro" id="IPR001164">
    <property type="entry name" value="ArfGAP_dom"/>
</dbReference>
<dbReference type="InterPro" id="IPR037278">
    <property type="entry name" value="ARFGAP/RecO"/>
</dbReference>
<dbReference type="RefSeq" id="XP_010471481.1">
    <property type="nucleotide sequence ID" value="XM_010473179.2"/>
</dbReference>
<feature type="region of interest" description="Disordered" evidence="6">
    <location>
        <begin position="154"/>
        <end position="176"/>
    </location>
</feature>
<dbReference type="Proteomes" id="UP000694864">
    <property type="component" value="Chromosome 16"/>
</dbReference>
<proteinExistence type="predicted"/>
<keyword evidence="2" id="KW-0479">Metal-binding</keyword>
<evidence type="ECO:0000259" key="7">
    <source>
        <dbReference type="PROSITE" id="PS50115"/>
    </source>
</evidence>
<evidence type="ECO:0000256" key="6">
    <source>
        <dbReference type="SAM" id="MobiDB-lite"/>
    </source>
</evidence>
<dbReference type="PROSITE" id="PS50115">
    <property type="entry name" value="ARFGAP"/>
    <property type="match status" value="1"/>
</dbReference>
<evidence type="ECO:0000313" key="9">
    <source>
        <dbReference type="RefSeq" id="XP_010471481.1"/>
    </source>
</evidence>
<dbReference type="SMART" id="SM00105">
    <property type="entry name" value="ArfGap"/>
    <property type="match status" value="1"/>
</dbReference>
<keyword evidence="1" id="KW-0343">GTPase activation</keyword>
<accession>A0ABM0WIB4</accession>
<keyword evidence="4" id="KW-0862">Zinc</keyword>
<dbReference type="InterPro" id="IPR038508">
    <property type="entry name" value="ArfGAP_dom_sf"/>
</dbReference>
<reference evidence="8" key="1">
    <citation type="journal article" date="2014" name="Nat. Commun.">
        <title>The emerging biofuel crop Camelina sativa retains a highly undifferentiated hexaploid genome structure.</title>
        <authorList>
            <person name="Kagale S."/>
            <person name="Koh C."/>
            <person name="Nixon J."/>
            <person name="Bollina V."/>
            <person name="Clarke W.E."/>
            <person name="Tuteja R."/>
            <person name="Spillane C."/>
            <person name="Robinson S.J."/>
            <person name="Links M.G."/>
            <person name="Clarke C."/>
            <person name="Higgins E.E."/>
            <person name="Huebert T."/>
            <person name="Sharpe A.G."/>
            <person name="Parkin I.A."/>
        </authorList>
    </citation>
    <scope>NUCLEOTIDE SEQUENCE [LARGE SCALE GENOMIC DNA]</scope>
    <source>
        <strain evidence="8">cv. DH55</strain>
    </source>
</reference>
<dbReference type="Gene3D" id="1.10.220.150">
    <property type="entry name" value="Arf GTPase activating protein"/>
    <property type="match status" value="1"/>
</dbReference>
<dbReference type="Pfam" id="PF01412">
    <property type="entry name" value="ArfGap"/>
    <property type="match status" value="1"/>
</dbReference>
<evidence type="ECO:0000313" key="8">
    <source>
        <dbReference type="Proteomes" id="UP000694864"/>
    </source>
</evidence>
<keyword evidence="8" id="KW-1185">Reference proteome</keyword>
<protein>
    <submittedName>
        <fullName evidence="9">Probable ADP-ribosylation factor GTPase-activating protein AGD8 isoform X1</fullName>
    </submittedName>
</protein>
<evidence type="ECO:0000256" key="1">
    <source>
        <dbReference type="ARBA" id="ARBA00022468"/>
    </source>
</evidence>
<evidence type="ECO:0000256" key="5">
    <source>
        <dbReference type="PROSITE-ProRule" id="PRU00288"/>
    </source>
</evidence>
<dbReference type="GeneID" id="104751264"/>
<name>A0ABM0WIB4_CAMSA</name>
<gene>
    <name evidence="9" type="primary">LOC104751264</name>
</gene>
<feature type="domain" description="Arf-GAP" evidence="7">
    <location>
        <begin position="7"/>
        <end position="96"/>
    </location>
</feature>
<evidence type="ECO:0000256" key="4">
    <source>
        <dbReference type="ARBA" id="ARBA00022833"/>
    </source>
</evidence>
<dbReference type="PANTHER" id="PTHR45686">
    <property type="entry name" value="ADP-RIBOSYLATION FACTOR GTPASE ACTIVATING PROTEIN 3, ISOFORM H-RELATED"/>
    <property type="match status" value="1"/>
</dbReference>
<keyword evidence="3 5" id="KW-0863">Zinc-finger</keyword>
<dbReference type="PANTHER" id="PTHR45686:SF4">
    <property type="entry name" value="ADP-RIBOSYLATION FACTOR GTPASE ACTIVATING PROTEIN 3, ISOFORM H"/>
    <property type="match status" value="1"/>
</dbReference>
<evidence type="ECO:0000256" key="2">
    <source>
        <dbReference type="ARBA" id="ARBA00022723"/>
    </source>
</evidence>
<sequence length="315" mass="35129">MLPGHRYGIFLCIDCSATHRGLGFHISFVRSTNLDSWSSSELRAMMFGGNKCAQWFFKEHGWTDDSGKTEAKYTSRAADLYRHLLAKEVAQDTTSSRPVVTSASNAKEELPVKHAATGVTSSPIASNAVIHTKYRKQNIGAKRMGKLGARKLTTKPDESLYEQTPEEPAPPLIPAANSSGTKSYFPTWFEYYAHWQSSHVAEPPKSTSSSDEEVSDKKGLWSLVVNISAQIKEALTPGDPDDIVKVNSYRMEVTSLKELLHSSVAKTIPRATRMQYLYDVNDLLLVAFTRLHHHPVYCPIIVSLRKDVVLLMSEQ</sequence>